<evidence type="ECO:0000256" key="3">
    <source>
        <dbReference type="ARBA" id="ARBA00022475"/>
    </source>
</evidence>
<evidence type="ECO:0000313" key="11">
    <source>
        <dbReference type="EMBL" id="MFC3637907.1"/>
    </source>
</evidence>
<comment type="subcellular location">
    <subcellularLocation>
        <location evidence="1 9">Cell membrane</location>
        <topology evidence="1 9">Multi-pass membrane protein</topology>
    </subcellularLocation>
</comment>
<dbReference type="InterPro" id="IPR000515">
    <property type="entry name" value="MetI-like"/>
</dbReference>
<evidence type="ECO:0000256" key="5">
    <source>
        <dbReference type="ARBA" id="ARBA00022856"/>
    </source>
</evidence>
<dbReference type="Proteomes" id="UP001595704">
    <property type="component" value="Unassembled WGS sequence"/>
</dbReference>
<evidence type="ECO:0000256" key="1">
    <source>
        <dbReference type="ARBA" id="ARBA00004651"/>
    </source>
</evidence>
<evidence type="ECO:0000256" key="4">
    <source>
        <dbReference type="ARBA" id="ARBA00022692"/>
    </source>
</evidence>
<feature type="transmembrane region" description="Helical" evidence="9">
    <location>
        <begin position="163"/>
        <end position="188"/>
    </location>
</feature>
<keyword evidence="12" id="KW-1185">Reference proteome</keyword>
<keyword evidence="7 9" id="KW-1133">Transmembrane helix</keyword>
<dbReference type="Pfam" id="PF00528">
    <property type="entry name" value="BPD_transp_1"/>
    <property type="match status" value="1"/>
</dbReference>
<organism evidence="11 12">
    <name type="scientific">Camelimonas fluminis</name>
    <dbReference type="NCBI Taxonomy" id="1576911"/>
    <lineage>
        <taxon>Bacteria</taxon>
        <taxon>Pseudomonadati</taxon>
        <taxon>Pseudomonadota</taxon>
        <taxon>Alphaproteobacteria</taxon>
        <taxon>Hyphomicrobiales</taxon>
        <taxon>Chelatococcaceae</taxon>
        <taxon>Camelimonas</taxon>
    </lineage>
</organism>
<evidence type="ECO:0000259" key="10">
    <source>
        <dbReference type="PROSITE" id="PS50928"/>
    </source>
</evidence>
<evidence type="ECO:0000256" key="7">
    <source>
        <dbReference type="ARBA" id="ARBA00022989"/>
    </source>
</evidence>
<feature type="transmembrane region" description="Helical" evidence="9">
    <location>
        <begin position="99"/>
        <end position="129"/>
    </location>
</feature>
<keyword evidence="4 9" id="KW-0812">Transmembrane</keyword>
<dbReference type="PROSITE" id="PS50928">
    <property type="entry name" value="ABC_TM1"/>
    <property type="match status" value="1"/>
</dbReference>
<dbReference type="SUPFAM" id="SSF161098">
    <property type="entry name" value="MetI-like"/>
    <property type="match status" value="1"/>
</dbReference>
<dbReference type="InterPro" id="IPR035906">
    <property type="entry name" value="MetI-like_sf"/>
</dbReference>
<protein>
    <submittedName>
        <fullName evidence="11">ABC transporter permease</fullName>
    </submittedName>
</protein>
<evidence type="ECO:0000256" key="8">
    <source>
        <dbReference type="ARBA" id="ARBA00023136"/>
    </source>
</evidence>
<dbReference type="InterPro" id="IPR050366">
    <property type="entry name" value="BP-dependent_transpt_permease"/>
</dbReference>
<name>A0ABV7UIH4_9HYPH</name>
<evidence type="ECO:0000313" key="12">
    <source>
        <dbReference type="Proteomes" id="UP001595704"/>
    </source>
</evidence>
<feature type="transmembrane region" description="Helical" evidence="9">
    <location>
        <begin position="56"/>
        <end position="79"/>
    </location>
</feature>
<sequence length="255" mass="26844">MILIAGFAFAPHWFTAYDPLEGDVLASLAAPDAEHFLGTDKLGRDVFARIVYGARFSLGVGLGAVAISVAFGVLLGLIAGQRQRVLDEGFSRLFDVVSAYPGVLLAMLLITFLGGSLVNVAIAVGIAGIPKFGRVVRAQTKAVQDADYVVQASIYGRSRFSAFLVHVVPNVLTVVPVVATISVGTAILTTSGLSFLGLGPQPPTPEWGLMLAESRDYLRTAWWTGVLPGIAITLTVIAFAVLGGSLQRHIEGRAP</sequence>
<dbReference type="EMBL" id="JBHRYC010000052">
    <property type="protein sequence ID" value="MFC3637907.1"/>
    <property type="molecule type" value="Genomic_DNA"/>
</dbReference>
<dbReference type="RefSeq" id="WP_210319895.1">
    <property type="nucleotide sequence ID" value="NZ_BNCG01000023.1"/>
</dbReference>
<feature type="transmembrane region" description="Helical" evidence="9">
    <location>
        <begin position="220"/>
        <end position="243"/>
    </location>
</feature>
<comment type="similarity">
    <text evidence="9">Belongs to the binding-protein-dependent transport system permease family.</text>
</comment>
<evidence type="ECO:0000256" key="6">
    <source>
        <dbReference type="ARBA" id="ARBA00022927"/>
    </source>
</evidence>
<accession>A0ABV7UIH4</accession>
<keyword evidence="2 9" id="KW-0813">Transport</keyword>
<keyword evidence="8 9" id="KW-0472">Membrane</keyword>
<dbReference type="Gene3D" id="1.10.3720.10">
    <property type="entry name" value="MetI-like"/>
    <property type="match status" value="1"/>
</dbReference>
<evidence type="ECO:0000256" key="9">
    <source>
        <dbReference type="RuleBase" id="RU363032"/>
    </source>
</evidence>
<gene>
    <name evidence="11" type="ORF">ACFONL_11070</name>
</gene>
<keyword evidence="5" id="KW-0571">Peptide transport</keyword>
<comment type="caution">
    <text evidence="11">The sequence shown here is derived from an EMBL/GenBank/DDBJ whole genome shotgun (WGS) entry which is preliminary data.</text>
</comment>
<dbReference type="PANTHER" id="PTHR43386">
    <property type="entry name" value="OLIGOPEPTIDE TRANSPORT SYSTEM PERMEASE PROTEIN APPC"/>
    <property type="match status" value="1"/>
</dbReference>
<keyword evidence="3" id="KW-1003">Cell membrane</keyword>
<dbReference type="PANTHER" id="PTHR43386:SF1">
    <property type="entry name" value="D,D-DIPEPTIDE TRANSPORT SYSTEM PERMEASE PROTEIN DDPC-RELATED"/>
    <property type="match status" value="1"/>
</dbReference>
<keyword evidence="6" id="KW-0653">Protein transport</keyword>
<feature type="domain" description="ABC transmembrane type-1" evidence="10">
    <location>
        <begin position="54"/>
        <end position="243"/>
    </location>
</feature>
<proteinExistence type="inferred from homology"/>
<reference evidence="12" key="1">
    <citation type="journal article" date="2019" name="Int. J. Syst. Evol. Microbiol.">
        <title>The Global Catalogue of Microorganisms (GCM) 10K type strain sequencing project: providing services to taxonomists for standard genome sequencing and annotation.</title>
        <authorList>
            <consortium name="The Broad Institute Genomics Platform"/>
            <consortium name="The Broad Institute Genome Sequencing Center for Infectious Disease"/>
            <person name="Wu L."/>
            <person name="Ma J."/>
        </authorList>
    </citation>
    <scope>NUCLEOTIDE SEQUENCE [LARGE SCALE GENOMIC DNA]</scope>
    <source>
        <strain evidence="12">KCTC 42282</strain>
    </source>
</reference>
<evidence type="ECO:0000256" key="2">
    <source>
        <dbReference type="ARBA" id="ARBA00022448"/>
    </source>
</evidence>
<dbReference type="CDD" id="cd06261">
    <property type="entry name" value="TM_PBP2"/>
    <property type="match status" value="1"/>
</dbReference>